<name>A0A923S1G1_9BURK</name>
<accession>A0A923S1G1</accession>
<dbReference type="Proteomes" id="UP000596827">
    <property type="component" value="Unassembled WGS sequence"/>
</dbReference>
<comment type="caution">
    <text evidence="1">The sequence shown here is derived from an EMBL/GenBank/DDBJ whole genome shotgun (WGS) entry which is preliminary data.</text>
</comment>
<reference evidence="1" key="1">
    <citation type="submission" date="2020-08" db="EMBL/GenBank/DDBJ databases">
        <title>Ramlibacter sp. GTP1 16S ribosomal RNA gene genome sequencing and assembly.</title>
        <authorList>
            <person name="Kang M."/>
        </authorList>
    </citation>
    <scope>NUCLEOTIDE SEQUENCE</scope>
    <source>
        <strain evidence="1">GTP1</strain>
    </source>
</reference>
<organism evidence="1 2">
    <name type="scientific">Ramlibacter albus</name>
    <dbReference type="NCBI Taxonomy" id="2079448"/>
    <lineage>
        <taxon>Bacteria</taxon>
        <taxon>Pseudomonadati</taxon>
        <taxon>Pseudomonadota</taxon>
        <taxon>Betaproteobacteria</taxon>
        <taxon>Burkholderiales</taxon>
        <taxon>Comamonadaceae</taxon>
        <taxon>Ramlibacter</taxon>
    </lineage>
</organism>
<keyword evidence="2" id="KW-1185">Reference proteome</keyword>
<dbReference type="RefSeq" id="WP_187080081.1">
    <property type="nucleotide sequence ID" value="NZ_JACORU010000001.1"/>
</dbReference>
<dbReference type="EMBL" id="JACORU010000001">
    <property type="protein sequence ID" value="MBC5763643.1"/>
    <property type="molecule type" value="Genomic_DNA"/>
</dbReference>
<proteinExistence type="predicted"/>
<protein>
    <submittedName>
        <fullName evidence="1">Uncharacterized protein</fullName>
    </submittedName>
</protein>
<evidence type="ECO:0000313" key="1">
    <source>
        <dbReference type="EMBL" id="MBC5763643.1"/>
    </source>
</evidence>
<sequence>MLKFLSTEAEKEFVAGLVTKLKASLPPDSVAGAGKGATVNRITRQLEKTYETASDYQAERRLGFFRRAAFANHFKWELRNAGYSDEFIDVATEGLVMEMSKAAAKRPAAPGGGGR</sequence>
<dbReference type="AlphaFoldDB" id="A0A923S1G1"/>
<gene>
    <name evidence="1" type="ORF">H8R02_04230</name>
</gene>
<evidence type="ECO:0000313" key="2">
    <source>
        <dbReference type="Proteomes" id="UP000596827"/>
    </source>
</evidence>